<keyword evidence="23" id="KW-1185">Reference proteome</keyword>
<dbReference type="Pfam" id="PF00431">
    <property type="entry name" value="CUB"/>
    <property type="match status" value="2"/>
</dbReference>
<reference evidence="22" key="2">
    <citation type="submission" date="2025-09" db="UniProtKB">
        <authorList>
            <consortium name="Ensembl"/>
        </authorList>
    </citation>
    <scope>IDENTIFICATION</scope>
</reference>
<feature type="binding site" evidence="16">
    <location>
        <position position="126"/>
    </location>
    <ligand>
        <name>Ca(2+)</name>
        <dbReference type="ChEBI" id="CHEBI:29108"/>
        <label>2</label>
    </ligand>
</feature>
<evidence type="ECO:0000256" key="14">
    <source>
        <dbReference type="PIRSR" id="PIRSR001155-2"/>
    </source>
</evidence>
<feature type="binding site" evidence="16">
    <location>
        <position position="148"/>
    </location>
    <ligand>
        <name>Ca(2+)</name>
        <dbReference type="ChEBI" id="CHEBI:29108"/>
        <label>2</label>
    </ligand>
</feature>
<evidence type="ECO:0000259" key="21">
    <source>
        <dbReference type="PROSITE" id="PS50923"/>
    </source>
</evidence>
<feature type="domain" description="Peptidase S1" evidence="20">
    <location>
        <begin position="428"/>
        <end position="670"/>
    </location>
</feature>
<feature type="disulfide bond" evidence="14">
    <location>
        <begin position="130"/>
        <end position="142"/>
    </location>
</feature>
<name>A0A8D0LA26_SPHPU</name>
<keyword evidence="5" id="KW-0732">Signal</keyword>
<evidence type="ECO:0000256" key="1">
    <source>
        <dbReference type="ARBA" id="ARBA00009228"/>
    </source>
</evidence>
<dbReference type="Gene3D" id="2.10.70.10">
    <property type="entry name" value="Complement Module, domain 1"/>
    <property type="match status" value="2"/>
</dbReference>
<dbReference type="Ensembl" id="ENSSPUT00000019854.1">
    <property type="protein sequence ID" value="ENSSPUP00000018639.1"/>
    <property type="gene ID" value="ENSSPUG00000014380.1"/>
</dbReference>
<evidence type="ECO:0000313" key="23">
    <source>
        <dbReference type="Proteomes" id="UP000694392"/>
    </source>
</evidence>
<evidence type="ECO:0000256" key="2">
    <source>
        <dbReference type="ARBA" id="ARBA00022536"/>
    </source>
</evidence>
<dbReference type="PROSITE" id="PS50240">
    <property type="entry name" value="TRYPSIN_DOM"/>
    <property type="match status" value="1"/>
</dbReference>
<dbReference type="InterPro" id="IPR009003">
    <property type="entry name" value="Peptidase_S1_PA"/>
</dbReference>
<dbReference type="FunFam" id="2.40.10.10:FF:000059">
    <property type="entry name" value="Complement C1s subcomponent"/>
    <property type="match status" value="1"/>
</dbReference>
<evidence type="ECO:0000256" key="12">
    <source>
        <dbReference type="ARBA" id="ARBA00023278"/>
    </source>
</evidence>
<dbReference type="GeneTree" id="ENSGT00940000157473"/>
<keyword evidence="9 16" id="KW-0106">Calcium</keyword>
<dbReference type="CDD" id="cd00054">
    <property type="entry name" value="EGF_CA"/>
    <property type="match status" value="1"/>
</dbReference>
<reference evidence="22" key="1">
    <citation type="submission" date="2025-08" db="UniProtKB">
        <authorList>
            <consortium name="Ensembl"/>
        </authorList>
    </citation>
    <scope>IDENTIFICATION</scope>
</reference>
<dbReference type="Gene3D" id="2.40.10.10">
    <property type="entry name" value="Trypsin-like serine proteases"/>
    <property type="match status" value="2"/>
</dbReference>
<dbReference type="CDD" id="cd00190">
    <property type="entry name" value="Tryp_SPc"/>
    <property type="match status" value="1"/>
</dbReference>
<accession>A0A8D0LA26</accession>
<comment type="caution">
    <text evidence="18">Lacks conserved residue(s) required for the propagation of feature annotation.</text>
</comment>
<dbReference type="InterPro" id="IPR035976">
    <property type="entry name" value="Sushi/SCR/CCP_sf"/>
</dbReference>
<dbReference type="InterPro" id="IPR001314">
    <property type="entry name" value="Peptidase_S1A"/>
</dbReference>
<dbReference type="PRINTS" id="PR00722">
    <property type="entry name" value="CHYMOTRYPSIN"/>
</dbReference>
<comment type="similarity">
    <text evidence="1">Belongs to the peptidase S1 family. Snake venom subfamily.</text>
</comment>
<evidence type="ECO:0000259" key="19">
    <source>
        <dbReference type="PROSITE" id="PS01180"/>
    </source>
</evidence>
<feature type="domain" description="Sushi" evidence="21">
    <location>
        <begin position="286"/>
        <end position="350"/>
    </location>
</feature>
<dbReference type="OMA" id="DFADAPC"/>
<evidence type="ECO:0000313" key="22">
    <source>
        <dbReference type="Ensembl" id="ENSSPUP00000018639.1"/>
    </source>
</evidence>
<sequence>IWKRLFFWVDAAPLHGEILSPNYPQGYPNDVNEIWNISVASGYGIRLYFTHLDIEPSQDCEYDSVKILSGDHVVGRLCGQKKRHDPGSPILEEFYVPDNRLTVTFQSDFSNEQRFTGFAAYYVTVDVNECKDFAEDTCSHYCNNYVGGYFCSCPPQYFLHEDRKTCGVNCSGNVFTDLSGEITSPNYPSPYPENSHCDYHVTLEPGYRVVLSVRHGDFDLEPADSEGNCPDSLTFTAGDRRFGPFCGNSFPWPEIKTKSNVLDIVFQTDNSVQSKGWKLRYFADPIPCPRNVTSNSVLDPIKDNYIFQDYVTVTCVEGYEVVTQKSSFKAFHSSCQSNGQWSNSHFKCIPVDCGIPDSVDNGNVVYLSAEEETHYKAVIRYVCEEPYYSLQTKGDGRCFPVSDSRPDTERCPTLCGVPSTPIVDTQRIFGGSPAEPGNFPWQVFFQSPLGGGALISDRWVLTAAHVVEERHPSMYAGVSNLDSLQTATALQEDQVFIHPNWPELESSQIRTDFDNDIALVRLSKPVKMGPLISPLCLPGASLGYEPRERALGYIAGWGRTEKHTKAKRVRAKNLMKAKIPIVNMDRCRNEKPDALDHALIFRFTDNMICAGEGGRDSCDGDSGGAFAFADPLNRTRYYVAGLVSWGPKCGTYGIYTKVVNYLDWITETMKRPVTPSIIPP</sequence>
<feature type="binding site" evidence="16">
    <location>
        <position position="127"/>
    </location>
    <ligand>
        <name>Ca(2+)</name>
        <dbReference type="ChEBI" id="CHEBI:29108"/>
        <label>2</label>
    </ligand>
</feature>
<feature type="disulfide bond" evidence="14">
    <location>
        <begin position="383"/>
        <end position="411"/>
    </location>
</feature>
<proteinExistence type="inferred from homology"/>
<dbReference type="GO" id="GO:0005602">
    <property type="term" value="C:complement component C1 complex"/>
    <property type="evidence" value="ECO:0007669"/>
    <property type="project" value="Ensembl"/>
</dbReference>
<protein>
    <submittedName>
        <fullName evidence="22">Complement C1s</fullName>
    </submittedName>
</protein>
<evidence type="ECO:0000256" key="3">
    <source>
        <dbReference type="ARBA" id="ARBA00022659"/>
    </source>
</evidence>
<dbReference type="GO" id="GO:0005615">
    <property type="term" value="C:extracellular space"/>
    <property type="evidence" value="ECO:0007669"/>
    <property type="project" value="TreeGrafter"/>
</dbReference>
<dbReference type="Gene3D" id="2.10.25.10">
    <property type="entry name" value="Laminin"/>
    <property type="match status" value="1"/>
</dbReference>
<evidence type="ECO:0000256" key="18">
    <source>
        <dbReference type="PROSITE-ProRule" id="PRU00302"/>
    </source>
</evidence>
<gene>
    <name evidence="22" type="primary">C1S</name>
</gene>
<evidence type="ECO:0000256" key="10">
    <source>
        <dbReference type="ARBA" id="ARBA00023157"/>
    </source>
</evidence>
<dbReference type="GO" id="GO:0006958">
    <property type="term" value="P:complement activation, classical pathway"/>
    <property type="evidence" value="ECO:0007669"/>
    <property type="project" value="Ensembl"/>
</dbReference>
<feature type="disulfide bond" description="Interchain (between heavy and light chains)" evidence="14">
    <location>
        <begin position="415"/>
        <end position="536"/>
    </location>
</feature>
<feature type="disulfide bond" evidence="14">
    <location>
        <begin position="353"/>
        <end position="398"/>
    </location>
</feature>
<feature type="binding site" evidence="16">
    <location>
        <position position="221"/>
    </location>
    <ligand>
        <name>Ca(2+)</name>
        <dbReference type="ChEBI" id="CHEBI:29108"/>
        <label>3</label>
    </ligand>
</feature>
<feature type="disulfide bond" evidence="14">
    <location>
        <begin position="315"/>
        <end position="348"/>
    </location>
</feature>
<dbReference type="PROSITE" id="PS50923">
    <property type="entry name" value="SUSHI"/>
    <property type="match status" value="1"/>
</dbReference>
<dbReference type="GO" id="GO:0035821">
    <property type="term" value="P:modulation of process of another organism"/>
    <property type="evidence" value="ECO:0007669"/>
    <property type="project" value="UniProtKB-ARBA"/>
</dbReference>
<dbReference type="PANTHER" id="PTHR24255:SF18">
    <property type="entry name" value="COMPLEMENT C1S SUBCOMPONENT"/>
    <property type="match status" value="1"/>
</dbReference>
<dbReference type="GO" id="GO:0004252">
    <property type="term" value="F:serine-type endopeptidase activity"/>
    <property type="evidence" value="ECO:0007669"/>
    <property type="project" value="Ensembl"/>
</dbReference>
<feature type="domain" description="CUB" evidence="19">
    <location>
        <begin position="170"/>
        <end position="284"/>
    </location>
</feature>
<keyword evidence="4" id="KW-0645">Protease</keyword>
<feature type="disulfide bond" evidence="14">
    <location>
        <begin position="587"/>
        <end position="609"/>
    </location>
</feature>
<feature type="binding site" evidence="16">
    <location>
        <position position="108"/>
    </location>
    <ligand>
        <name>Ca(2+)</name>
        <dbReference type="ChEBI" id="CHEBI:29108"/>
        <label>1</label>
    </ligand>
</feature>
<evidence type="ECO:0000256" key="16">
    <source>
        <dbReference type="PIRSR" id="PIRSR001155-4"/>
    </source>
</evidence>
<feature type="disulfide bond" evidence="14">
    <location>
        <begin position="288"/>
        <end position="335"/>
    </location>
</feature>
<dbReference type="FunFam" id="2.10.25.10:FF:000059">
    <property type="entry name" value="Mannan-binding lectin serine protease 1"/>
    <property type="match status" value="1"/>
</dbReference>
<keyword evidence="6" id="KW-0677">Repeat</keyword>
<feature type="disulfide bond" evidence="14">
    <location>
        <begin position="153"/>
        <end position="166"/>
    </location>
</feature>
<feature type="disulfide bond" evidence="14 17">
    <location>
        <begin position="170"/>
        <end position="197"/>
    </location>
</feature>
<dbReference type="SUPFAM" id="SSF57535">
    <property type="entry name" value="Complement control module/SCR domain"/>
    <property type="match status" value="2"/>
</dbReference>
<dbReference type="GO" id="GO:0042802">
    <property type="term" value="F:identical protein binding"/>
    <property type="evidence" value="ECO:0007669"/>
    <property type="project" value="Ensembl"/>
</dbReference>
<dbReference type="InterPro" id="IPR001881">
    <property type="entry name" value="EGF-like_Ca-bd_dom"/>
</dbReference>
<feature type="disulfide bond" evidence="14">
    <location>
        <begin position="60"/>
        <end position="78"/>
    </location>
</feature>
<dbReference type="SMART" id="SM00042">
    <property type="entry name" value="CUB"/>
    <property type="match status" value="2"/>
</dbReference>
<feature type="active site" description="Charge relay system" evidence="13">
    <location>
        <position position="465"/>
    </location>
</feature>
<dbReference type="SUPFAM" id="SSF57196">
    <property type="entry name" value="EGF/Laminin"/>
    <property type="match status" value="1"/>
</dbReference>
<evidence type="ECO:0000256" key="7">
    <source>
        <dbReference type="ARBA" id="ARBA00022801"/>
    </source>
</evidence>
<comment type="PTM">
    <text evidence="15">The iron and 2-oxoglutarate dependent 3-hydroxylation of aspartate and asparagine is (R) stereospecific within EGF domains.</text>
</comment>
<dbReference type="InterPro" id="IPR018097">
    <property type="entry name" value="EGF_Ca-bd_CS"/>
</dbReference>
<evidence type="ECO:0000259" key="20">
    <source>
        <dbReference type="PROSITE" id="PS50240"/>
    </source>
</evidence>
<dbReference type="SMART" id="SM00032">
    <property type="entry name" value="CCP"/>
    <property type="match status" value="2"/>
</dbReference>
<feature type="binding site" evidence="16">
    <location>
        <position position="144"/>
    </location>
    <ligand>
        <name>Ca(2+)</name>
        <dbReference type="ChEBI" id="CHEBI:29108"/>
        <label>2</label>
    </ligand>
</feature>
<dbReference type="Gene3D" id="2.60.120.290">
    <property type="entry name" value="Spermadhesin, CUB domain"/>
    <property type="match status" value="2"/>
</dbReference>
<dbReference type="GO" id="GO:0006508">
    <property type="term" value="P:proteolysis"/>
    <property type="evidence" value="ECO:0007669"/>
    <property type="project" value="UniProtKB-KW"/>
</dbReference>
<feature type="binding site" evidence="16">
    <location>
        <position position="271"/>
    </location>
    <ligand>
        <name>Ca(2+)</name>
        <dbReference type="ChEBI" id="CHEBI:29108"/>
        <label>3</label>
    </ligand>
</feature>
<dbReference type="Pfam" id="PF00084">
    <property type="entry name" value="Sushi"/>
    <property type="match status" value="2"/>
</dbReference>
<dbReference type="CDD" id="cd00033">
    <property type="entry name" value="CCP"/>
    <property type="match status" value="1"/>
</dbReference>
<feature type="binding site" evidence="16">
    <location>
        <position position="145"/>
    </location>
    <ligand>
        <name>Ca(2+)</name>
        <dbReference type="ChEBI" id="CHEBI:29108"/>
        <label>2</label>
    </ligand>
</feature>
<keyword evidence="7" id="KW-0378">Hydrolase</keyword>
<feature type="binding site" evidence="16">
    <location>
        <position position="129"/>
    </location>
    <ligand>
        <name>Ca(2+)</name>
        <dbReference type="ChEBI" id="CHEBI:29108"/>
        <label>2</label>
    </ligand>
</feature>
<evidence type="ECO:0000256" key="13">
    <source>
        <dbReference type="PIRSR" id="PIRSR001155-1"/>
    </source>
</evidence>
<evidence type="ECO:0000256" key="17">
    <source>
        <dbReference type="PROSITE-ProRule" id="PRU00059"/>
    </source>
</evidence>
<dbReference type="SMART" id="SM00020">
    <property type="entry name" value="Tryp_SPc"/>
    <property type="match status" value="1"/>
</dbReference>
<dbReference type="FunFam" id="2.60.120.290:FF:000006">
    <property type="entry name" value="Mannan-binding lectin serine protease 1"/>
    <property type="match status" value="1"/>
</dbReference>
<keyword evidence="3 18" id="KW-0768">Sushi</keyword>
<dbReference type="SUPFAM" id="SSF49854">
    <property type="entry name" value="Spermadhesin, CUB domain"/>
    <property type="match status" value="2"/>
</dbReference>
<evidence type="ECO:0000256" key="5">
    <source>
        <dbReference type="ARBA" id="ARBA00022729"/>
    </source>
</evidence>
<dbReference type="PROSITE" id="PS00135">
    <property type="entry name" value="TRYPSIN_SER"/>
    <property type="match status" value="1"/>
</dbReference>
<keyword evidence="11" id="KW-0325">Glycoprotein</keyword>
<dbReference type="InterPro" id="IPR024175">
    <property type="entry name" value="Pept_S1A_C1r/C1S/mannan-bd"/>
</dbReference>
<evidence type="ECO:0000256" key="8">
    <source>
        <dbReference type="ARBA" id="ARBA00022825"/>
    </source>
</evidence>
<dbReference type="InterPro" id="IPR033116">
    <property type="entry name" value="TRYPSIN_SER"/>
</dbReference>
<dbReference type="InterPro" id="IPR000436">
    <property type="entry name" value="Sushi_SCR_CCP_dom"/>
</dbReference>
<feature type="binding site" evidence="16">
    <location>
        <position position="231"/>
    </location>
    <ligand>
        <name>Ca(2+)</name>
        <dbReference type="ChEBI" id="CHEBI:29108"/>
        <label>3</label>
    </ligand>
</feature>
<keyword evidence="16" id="KW-0479">Metal-binding</keyword>
<organism evidence="22 23">
    <name type="scientific">Sphenodon punctatus</name>
    <name type="common">Tuatara</name>
    <name type="synonym">Hatteria punctata</name>
    <dbReference type="NCBI Taxonomy" id="8508"/>
    <lineage>
        <taxon>Eukaryota</taxon>
        <taxon>Metazoa</taxon>
        <taxon>Chordata</taxon>
        <taxon>Craniata</taxon>
        <taxon>Vertebrata</taxon>
        <taxon>Euteleostomi</taxon>
        <taxon>Lepidosauria</taxon>
        <taxon>Sphenodontia</taxon>
        <taxon>Sphenodontidae</taxon>
        <taxon>Sphenodon</taxon>
    </lineage>
</organism>
<feature type="disulfide bond" evidence="14">
    <location>
        <begin position="618"/>
        <end position="649"/>
    </location>
</feature>
<dbReference type="SUPFAM" id="SSF50494">
    <property type="entry name" value="Trypsin-like serine proteases"/>
    <property type="match status" value="1"/>
</dbReference>
<dbReference type="InterPro" id="IPR001254">
    <property type="entry name" value="Trypsin_dom"/>
</dbReference>
<feature type="modified residue" description="(3R)-3-hydroxyasparagine" evidence="15">
    <location>
        <position position="144"/>
    </location>
</feature>
<dbReference type="GO" id="GO:0005509">
    <property type="term" value="F:calcium ion binding"/>
    <property type="evidence" value="ECO:0007669"/>
    <property type="project" value="InterPro"/>
</dbReference>
<feature type="binding site" evidence="16">
    <location>
        <position position="269"/>
    </location>
    <ligand>
        <name>Ca(2+)</name>
        <dbReference type="ChEBI" id="CHEBI:29108"/>
        <label>3</label>
    </ligand>
</feature>
<dbReference type="AlphaFoldDB" id="A0A8D0LA26"/>
<evidence type="ECO:0000256" key="9">
    <source>
        <dbReference type="ARBA" id="ARBA00022837"/>
    </source>
</evidence>
<feature type="binding site" evidence="16">
    <location>
        <position position="55"/>
    </location>
    <ligand>
        <name>Ca(2+)</name>
        <dbReference type="ChEBI" id="CHEBI:29108"/>
        <label>1</label>
    </ligand>
</feature>
<dbReference type="PIRSF" id="PIRSF001155">
    <property type="entry name" value="C1r_C1s_MASP"/>
    <property type="match status" value="1"/>
</dbReference>
<evidence type="ECO:0000256" key="15">
    <source>
        <dbReference type="PIRSR" id="PIRSR001155-3"/>
    </source>
</evidence>
<dbReference type="PANTHER" id="PTHR24255">
    <property type="entry name" value="COMPLEMENT COMPONENT 1, S SUBCOMPONENT-RELATED"/>
    <property type="match status" value="1"/>
</dbReference>
<feature type="disulfide bond" evidence="14">
    <location>
        <begin position="138"/>
        <end position="151"/>
    </location>
</feature>
<keyword evidence="2" id="KW-0245">EGF-like domain</keyword>
<keyword evidence="8" id="KW-0720">Serine protease</keyword>
<feature type="domain" description="CUB" evidence="19">
    <location>
        <begin position="1"/>
        <end position="125"/>
    </location>
</feature>
<dbReference type="Proteomes" id="UP000694392">
    <property type="component" value="Unplaced"/>
</dbReference>
<feature type="binding site" evidence="16">
    <location>
        <position position="63"/>
    </location>
    <ligand>
        <name>Ca(2+)</name>
        <dbReference type="ChEBI" id="CHEBI:29108"/>
        <label>1</label>
    </ligand>
</feature>
<dbReference type="CDD" id="cd00041">
    <property type="entry name" value="CUB"/>
    <property type="match status" value="2"/>
</dbReference>
<evidence type="ECO:0000256" key="11">
    <source>
        <dbReference type="ARBA" id="ARBA00023180"/>
    </source>
</evidence>
<dbReference type="InterPro" id="IPR035914">
    <property type="entry name" value="Sperma_CUB_dom_sf"/>
</dbReference>
<evidence type="ECO:0000256" key="4">
    <source>
        <dbReference type="ARBA" id="ARBA00022670"/>
    </source>
</evidence>
<evidence type="ECO:0000256" key="6">
    <source>
        <dbReference type="ARBA" id="ARBA00022737"/>
    </source>
</evidence>
<dbReference type="GO" id="GO:0106139">
    <property type="term" value="C:symbiont cell surface"/>
    <property type="evidence" value="ECO:0007669"/>
    <property type="project" value="Ensembl"/>
</dbReference>
<feature type="binding site" evidence="16">
    <location>
        <position position="110"/>
    </location>
    <ligand>
        <name>Ca(2+)</name>
        <dbReference type="ChEBI" id="CHEBI:29108"/>
        <label>1</label>
    </ligand>
</feature>
<keyword evidence="10 14" id="KW-1015">Disulfide bond</keyword>
<dbReference type="PROSITE" id="PS01187">
    <property type="entry name" value="EGF_CA"/>
    <property type="match status" value="1"/>
</dbReference>
<dbReference type="InterPro" id="IPR043504">
    <property type="entry name" value="Peptidase_S1_PA_chymotrypsin"/>
</dbReference>
<dbReference type="InterPro" id="IPR000859">
    <property type="entry name" value="CUB_dom"/>
</dbReference>
<feature type="active site" description="Charge relay system" evidence="13">
    <location>
        <position position="622"/>
    </location>
</feature>
<dbReference type="FunFam" id="2.60.120.290:FF:000034">
    <property type="entry name" value="complement C1s subcomponent"/>
    <property type="match status" value="1"/>
</dbReference>
<feature type="disulfide bond" evidence="14 17">
    <location>
        <begin position="229"/>
        <end position="246"/>
    </location>
</feature>
<keyword evidence="12 15" id="KW-0379">Hydroxylation</keyword>
<dbReference type="PROSITE" id="PS01180">
    <property type="entry name" value="CUB"/>
    <property type="match status" value="2"/>
</dbReference>
<dbReference type="SMART" id="SM00179">
    <property type="entry name" value="EGF_CA"/>
    <property type="match status" value="1"/>
</dbReference>
<feature type="active site" description="Charge relay system" evidence="13">
    <location>
        <position position="516"/>
    </location>
</feature>
<dbReference type="Pfam" id="PF00089">
    <property type="entry name" value="Trypsin"/>
    <property type="match status" value="1"/>
</dbReference>